<keyword evidence="4" id="KW-0997">Cell inner membrane</keyword>
<feature type="compositionally biased region" description="Polar residues" evidence="9">
    <location>
        <begin position="145"/>
        <end position="155"/>
    </location>
</feature>
<comment type="caution">
    <text evidence="12">The sequence shown here is derived from an EMBL/GenBank/DDBJ whole genome shotgun (WGS) entry which is preliminary data.</text>
</comment>
<dbReference type="Gene3D" id="2.30.30.830">
    <property type="match status" value="1"/>
</dbReference>
<proteinExistence type="predicted"/>
<keyword evidence="8 10" id="KW-0472">Membrane</keyword>
<evidence type="ECO:0000313" key="13">
    <source>
        <dbReference type="Proteomes" id="UP000580043"/>
    </source>
</evidence>
<evidence type="ECO:0000256" key="3">
    <source>
        <dbReference type="ARBA" id="ARBA00022475"/>
    </source>
</evidence>
<evidence type="ECO:0000313" key="12">
    <source>
        <dbReference type="EMBL" id="NML27546.1"/>
    </source>
</evidence>
<keyword evidence="2" id="KW-0813">Transport</keyword>
<dbReference type="Pfam" id="PF11356">
    <property type="entry name" value="T2SSC"/>
    <property type="match status" value="1"/>
</dbReference>
<dbReference type="EMBL" id="JABBGA010000016">
    <property type="protein sequence ID" value="NML27546.1"/>
    <property type="molecule type" value="Genomic_DNA"/>
</dbReference>
<evidence type="ECO:0000256" key="1">
    <source>
        <dbReference type="ARBA" id="ARBA00004533"/>
    </source>
</evidence>
<name>A0A848G9M5_9RHOO</name>
<protein>
    <recommendedName>
        <fullName evidence="11">Type II secretion system protein GspC N-terminal domain-containing protein</fullName>
    </recommendedName>
</protein>
<dbReference type="GO" id="GO:0015031">
    <property type="term" value="P:protein transport"/>
    <property type="evidence" value="ECO:0007669"/>
    <property type="project" value="UniProtKB-KW"/>
</dbReference>
<feature type="transmembrane region" description="Helical" evidence="10">
    <location>
        <begin position="20"/>
        <end position="42"/>
    </location>
</feature>
<sequence>MNFSDRFDLSRPAWQRAARIGPVLAWALALSVTAWVAADLFWRFSAPARPALPPGGLAEPQAAADAIASRHPMGLGRSGAPTAAPVAARYTLQAVVTGGDGRPGWAVLSADGGPQAGVVEGQEFQPGITLARVFADRVELSVGGTSQSVPLSSRGNAGPGAVPLPAGQPPAVNVINTLPTLQAAGSSDTPTEIPDSGPRALPPGFPTQTAPNQ</sequence>
<organism evidence="12 13">
    <name type="scientific">Zoogloea dura</name>
    <dbReference type="NCBI Taxonomy" id="2728840"/>
    <lineage>
        <taxon>Bacteria</taxon>
        <taxon>Pseudomonadati</taxon>
        <taxon>Pseudomonadota</taxon>
        <taxon>Betaproteobacteria</taxon>
        <taxon>Rhodocyclales</taxon>
        <taxon>Zoogloeaceae</taxon>
        <taxon>Zoogloea</taxon>
    </lineage>
</organism>
<dbReference type="AlphaFoldDB" id="A0A848G9M5"/>
<evidence type="ECO:0000256" key="2">
    <source>
        <dbReference type="ARBA" id="ARBA00022448"/>
    </source>
</evidence>
<evidence type="ECO:0000256" key="10">
    <source>
        <dbReference type="SAM" id="Phobius"/>
    </source>
</evidence>
<accession>A0A848G9M5</accession>
<evidence type="ECO:0000256" key="5">
    <source>
        <dbReference type="ARBA" id="ARBA00022692"/>
    </source>
</evidence>
<evidence type="ECO:0000256" key="8">
    <source>
        <dbReference type="ARBA" id="ARBA00023136"/>
    </source>
</evidence>
<evidence type="ECO:0000256" key="7">
    <source>
        <dbReference type="ARBA" id="ARBA00022989"/>
    </source>
</evidence>
<feature type="region of interest" description="Disordered" evidence="9">
    <location>
        <begin position="145"/>
        <end position="165"/>
    </location>
</feature>
<feature type="domain" description="Type II secretion system protein GspC N-terminal" evidence="11">
    <location>
        <begin position="28"/>
        <end position="148"/>
    </location>
</feature>
<feature type="region of interest" description="Disordered" evidence="9">
    <location>
        <begin position="182"/>
        <end position="213"/>
    </location>
</feature>
<dbReference type="InterPro" id="IPR024961">
    <property type="entry name" value="T2SS_GspC_N"/>
</dbReference>
<evidence type="ECO:0000259" key="11">
    <source>
        <dbReference type="Pfam" id="PF11356"/>
    </source>
</evidence>
<keyword evidence="5 10" id="KW-0812">Transmembrane</keyword>
<evidence type="ECO:0000256" key="4">
    <source>
        <dbReference type="ARBA" id="ARBA00022519"/>
    </source>
</evidence>
<gene>
    <name evidence="12" type="ORF">HHL15_17455</name>
</gene>
<dbReference type="RefSeq" id="WP_169147085.1">
    <property type="nucleotide sequence ID" value="NZ_JABBGA010000016.1"/>
</dbReference>
<dbReference type="GO" id="GO:0005886">
    <property type="term" value="C:plasma membrane"/>
    <property type="evidence" value="ECO:0007669"/>
    <property type="project" value="UniProtKB-SubCell"/>
</dbReference>
<keyword evidence="6" id="KW-0653">Protein transport</keyword>
<evidence type="ECO:0000256" key="9">
    <source>
        <dbReference type="SAM" id="MobiDB-lite"/>
    </source>
</evidence>
<comment type="subcellular location">
    <subcellularLocation>
        <location evidence="1">Cell inner membrane</location>
    </subcellularLocation>
</comment>
<evidence type="ECO:0000256" key="6">
    <source>
        <dbReference type="ARBA" id="ARBA00022927"/>
    </source>
</evidence>
<dbReference type="Proteomes" id="UP000580043">
    <property type="component" value="Unassembled WGS sequence"/>
</dbReference>
<keyword evidence="7 10" id="KW-1133">Transmembrane helix</keyword>
<keyword evidence="13" id="KW-1185">Reference proteome</keyword>
<reference evidence="12 13" key="1">
    <citation type="submission" date="2020-04" db="EMBL/GenBank/DDBJ databases">
        <title>Zoogloea sp. G-4-1-14 isolated from soil.</title>
        <authorList>
            <person name="Dahal R.H."/>
        </authorList>
    </citation>
    <scope>NUCLEOTIDE SEQUENCE [LARGE SCALE GENOMIC DNA]</scope>
    <source>
        <strain evidence="12 13">G-4-1-14</strain>
    </source>
</reference>
<keyword evidence="3" id="KW-1003">Cell membrane</keyword>